<comment type="caution">
    <text evidence="2">The sequence shown here is derived from an EMBL/GenBank/DDBJ whole genome shotgun (WGS) entry which is preliminary data.</text>
</comment>
<evidence type="ECO:0000313" key="2">
    <source>
        <dbReference type="EMBL" id="TKC83496.1"/>
    </source>
</evidence>
<proteinExistence type="predicted"/>
<dbReference type="AlphaFoldDB" id="A0A4U1HWY7"/>
<organism evidence="2 3">
    <name type="scientific">Trinickia terrae</name>
    <dbReference type="NCBI Taxonomy" id="2571161"/>
    <lineage>
        <taxon>Bacteria</taxon>
        <taxon>Pseudomonadati</taxon>
        <taxon>Pseudomonadota</taxon>
        <taxon>Betaproteobacteria</taxon>
        <taxon>Burkholderiales</taxon>
        <taxon>Burkholderiaceae</taxon>
        <taxon>Trinickia</taxon>
    </lineage>
</organism>
<dbReference type="PROSITE" id="PS51257">
    <property type="entry name" value="PROKAR_LIPOPROTEIN"/>
    <property type="match status" value="1"/>
</dbReference>
<protein>
    <submittedName>
        <fullName evidence="2">Glycine zipper 2TM domain-containing protein</fullName>
    </submittedName>
</protein>
<dbReference type="InterPro" id="IPR008816">
    <property type="entry name" value="Gly_zipper_2TM_dom"/>
</dbReference>
<dbReference type="EMBL" id="SWJE01000014">
    <property type="protein sequence ID" value="TKC83496.1"/>
    <property type="molecule type" value="Genomic_DNA"/>
</dbReference>
<name>A0A4U1HWY7_9BURK</name>
<sequence length="64" mass="6192">MLRLKRTAIFGVIGTLSALLLLSGCTLGGAAVGGVVGNEVTHHSTAGTIGGAVAGGIVGYELGR</sequence>
<feature type="domain" description="Glycine zipper 2TM" evidence="1">
    <location>
        <begin position="26"/>
        <end position="63"/>
    </location>
</feature>
<keyword evidence="3" id="KW-1185">Reference proteome</keyword>
<evidence type="ECO:0000259" key="1">
    <source>
        <dbReference type="Pfam" id="PF05433"/>
    </source>
</evidence>
<dbReference type="RefSeq" id="WP_136897538.1">
    <property type="nucleotide sequence ID" value="NZ_SWJE01000014.1"/>
</dbReference>
<dbReference type="GO" id="GO:0019867">
    <property type="term" value="C:outer membrane"/>
    <property type="evidence" value="ECO:0007669"/>
    <property type="project" value="InterPro"/>
</dbReference>
<evidence type="ECO:0000313" key="3">
    <source>
        <dbReference type="Proteomes" id="UP000305539"/>
    </source>
</evidence>
<dbReference type="Proteomes" id="UP000305539">
    <property type="component" value="Unassembled WGS sequence"/>
</dbReference>
<reference evidence="2 3" key="1">
    <citation type="submission" date="2019-04" db="EMBL/GenBank/DDBJ databases">
        <title>Trinickia sp. 7GSK02, isolated from subtropical forest soil.</title>
        <authorList>
            <person name="Gao Z.-H."/>
            <person name="Qiu L.-H."/>
        </authorList>
    </citation>
    <scope>NUCLEOTIDE SEQUENCE [LARGE SCALE GENOMIC DNA]</scope>
    <source>
        <strain evidence="2 3">7GSK02</strain>
    </source>
</reference>
<gene>
    <name evidence="2" type="ORF">FAZ69_23710</name>
</gene>
<accession>A0A4U1HWY7</accession>
<dbReference type="Pfam" id="PF05433">
    <property type="entry name" value="Rick_17kDa_Anti"/>
    <property type="match status" value="1"/>
</dbReference>